<accession>A0A6P7NKF6</accession>
<feature type="signal peptide" evidence="1">
    <location>
        <begin position="1"/>
        <end position="19"/>
    </location>
</feature>
<proteinExistence type="predicted"/>
<evidence type="ECO:0000313" key="4">
    <source>
        <dbReference type="RefSeq" id="XP_029018513.1"/>
    </source>
</evidence>
<sequence>MQLCGVLTVLVMSLCTAHGLRCYSCVTTDPKSCTNIITCPAGLDRCSSVSALGVLTKTCISSNLCVSPISCCQGDLCNGAIPTGPSAVLLLVSSAIITLFI</sequence>
<dbReference type="InParanoid" id="A0A6P7NKF6"/>
<evidence type="ECO:0000313" key="3">
    <source>
        <dbReference type="Proteomes" id="UP000515150"/>
    </source>
</evidence>
<keyword evidence="1" id="KW-0732">Signal</keyword>
<dbReference type="Proteomes" id="UP000515150">
    <property type="component" value="Chromosome 9"/>
</dbReference>
<dbReference type="SMART" id="SM00134">
    <property type="entry name" value="LU"/>
    <property type="match status" value="1"/>
</dbReference>
<dbReference type="FunCoup" id="A0A6P7NKF6">
    <property type="interactions" value="291"/>
</dbReference>
<dbReference type="SUPFAM" id="SSF57302">
    <property type="entry name" value="Snake toxin-like"/>
    <property type="match status" value="1"/>
</dbReference>
<evidence type="ECO:0000259" key="2">
    <source>
        <dbReference type="SMART" id="SM00134"/>
    </source>
</evidence>
<keyword evidence="3" id="KW-1185">Reference proteome</keyword>
<reference evidence="4" key="1">
    <citation type="submission" date="2025-08" db="UniProtKB">
        <authorList>
            <consortium name="RefSeq"/>
        </authorList>
    </citation>
    <scope>IDENTIFICATION</scope>
</reference>
<dbReference type="KEGG" id="bspl:114862411"/>
<dbReference type="Gene3D" id="2.10.60.10">
    <property type="entry name" value="CD59"/>
    <property type="match status" value="1"/>
</dbReference>
<dbReference type="OrthoDB" id="9624109at2759"/>
<dbReference type="RefSeq" id="XP_029018513.1">
    <property type="nucleotide sequence ID" value="XM_029162680.3"/>
</dbReference>
<name>A0A6P7NKF6_BETSP</name>
<feature type="chain" id="PRO_5028072218" evidence="1">
    <location>
        <begin position="20"/>
        <end position="101"/>
    </location>
</feature>
<protein>
    <submittedName>
        <fullName evidence="4">Lymphocyte antigen 6G-like</fullName>
    </submittedName>
</protein>
<feature type="domain" description="UPAR/Ly6" evidence="2">
    <location>
        <begin position="20"/>
        <end position="91"/>
    </location>
</feature>
<dbReference type="InterPro" id="IPR045860">
    <property type="entry name" value="Snake_toxin-like_sf"/>
</dbReference>
<gene>
    <name evidence="4" type="primary">LOC114862411</name>
</gene>
<organism evidence="3 4">
    <name type="scientific">Betta splendens</name>
    <name type="common">Siamese fighting fish</name>
    <dbReference type="NCBI Taxonomy" id="158456"/>
    <lineage>
        <taxon>Eukaryota</taxon>
        <taxon>Metazoa</taxon>
        <taxon>Chordata</taxon>
        <taxon>Craniata</taxon>
        <taxon>Vertebrata</taxon>
        <taxon>Euteleostomi</taxon>
        <taxon>Actinopterygii</taxon>
        <taxon>Neopterygii</taxon>
        <taxon>Teleostei</taxon>
        <taxon>Neoteleostei</taxon>
        <taxon>Acanthomorphata</taxon>
        <taxon>Anabantaria</taxon>
        <taxon>Anabantiformes</taxon>
        <taxon>Anabantoidei</taxon>
        <taxon>Osphronemidae</taxon>
        <taxon>Betta</taxon>
    </lineage>
</organism>
<dbReference type="GeneID" id="114862411"/>
<dbReference type="InterPro" id="IPR016054">
    <property type="entry name" value="LY6_UPA_recep-like"/>
</dbReference>
<evidence type="ECO:0000256" key="1">
    <source>
        <dbReference type="SAM" id="SignalP"/>
    </source>
</evidence>
<dbReference type="AlphaFoldDB" id="A0A6P7NKF6"/>